<feature type="transmembrane region" description="Helical" evidence="1">
    <location>
        <begin position="101"/>
        <end position="121"/>
    </location>
</feature>
<dbReference type="Proteomes" id="UP001304534">
    <property type="component" value="Chromosome"/>
</dbReference>
<dbReference type="GeneID" id="95586565"/>
<gene>
    <name evidence="2" type="ORF">NYR99_21805</name>
</gene>
<evidence type="ECO:0000313" key="2">
    <source>
        <dbReference type="EMBL" id="WOB26246.1"/>
    </source>
</evidence>
<protein>
    <submittedName>
        <fullName evidence="2">Uncharacterized protein</fullName>
    </submittedName>
</protein>
<evidence type="ECO:0000256" key="1">
    <source>
        <dbReference type="SAM" id="Phobius"/>
    </source>
</evidence>
<keyword evidence="1" id="KW-0812">Transmembrane</keyword>
<dbReference type="EMBL" id="CP103840">
    <property type="protein sequence ID" value="WOB26246.1"/>
    <property type="molecule type" value="Genomic_DNA"/>
</dbReference>
<dbReference type="RefSeq" id="WP_316689317.1">
    <property type="nucleotide sequence ID" value="NZ_CP103837.1"/>
</dbReference>
<keyword evidence="1" id="KW-0472">Membrane</keyword>
<organism evidence="2 3">
    <name type="scientific">Xanthomonas dyei</name>
    <dbReference type="NCBI Taxonomy" id="743699"/>
    <lineage>
        <taxon>Bacteria</taxon>
        <taxon>Pseudomonadati</taxon>
        <taxon>Pseudomonadota</taxon>
        <taxon>Gammaproteobacteria</taxon>
        <taxon>Lysobacterales</taxon>
        <taxon>Lysobacteraceae</taxon>
        <taxon>Xanthomonas</taxon>
    </lineage>
</organism>
<reference evidence="2 3" key="1">
    <citation type="submission" date="2022-08" db="EMBL/GenBank/DDBJ databases">
        <title>Whole genome sequencing-based tracing of a 2022 introduction and outbreak of Xanthomonas hortorum pv. pelargonii.</title>
        <authorList>
            <person name="Iruegas-Bocardo F."/>
            <person name="Weisberg A.K."/>
            <person name="Riutta E.R."/>
            <person name="Kilday K."/>
            <person name="Bonkowski J.C."/>
            <person name="Creswell T."/>
            <person name="Daughtrey M.L."/>
            <person name="Rane K."/>
            <person name="Grunwald N.J."/>
            <person name="Chang J.H."/>
            <person name="Putnam M.L."/>
        </authorList>
    </citation>
    <scope>NUCLEOTIDE SEQUENCE [LARGE SCALE GENOMIC DNA]</scope>
    <source>
        <strain evidence="2 3">22-325</strain>
    </source>
</reference>
<evidence type="ECO:0000313" key="3">
    <source>
        <dbReference type="Proteomes" id="UP001304534"/>
    </source>
</evidence>
<feature type="transmembrane region" description="Helical" evidence="1">
    <location>
        <begin position="75"/>
        <end position="95"/>
    </location>
</feature>
<proteinExistence type="predicted"/>
<feature type="transmembrane region" description="Helical" evidence="1">
    <location>
        <begin position="37"/>
        <end position="54"/>
    </location>
</feature>
<keyword evidence="1" id="KW-1133">Transmembrane helix</keyword>
<accession>A0ABZ0D806</accession>
<name>A0ABZ0D806_9XANT</name>
<keyword evidence="3" id="KW-1185">Reference proteome</keyword>
<sequence length="125" mass="13436">MLIVVTGAFGLSIWSSVSALARDAVEPVFSEASLWGMVFYELLILAILLPVLWFRGWTPQSLGLQWQLRDVVMGLGLLAVCLVATYPLTLLNGLIGGGESQFDAMVVGQLSITAVLAISLINPIF</sequence>